<evidence type="ECO:0000313" key="3">
    <source>
        <dbReference type="Proteomes" id="UP000000226"/>
    </source>
</evidence>
<dbReference type="EMBL" id="CM002289">
    <property type="protein sequence ID" value="ESW31052.1"/>
    <property type="molecule type" value="Genomic_DNA"/>
</dbReference>
<dbReference type="Gramene" id="ESW31052">
    <property type="protein sequence ID" value="ESW31052"/>
    <property type="gene ID" value="PHAVU_002G204800g"/>
</dbReference>
<protein>
    <recommendedName>
        <fullName evidence="4">EKN</fullName>
    </recommendedName>
</protein>
<dbReference type="AlphaFoldDB" id="V7CLG1"/>
<evidence type="ECO:0008006" key="4">
    <source>
        <dbReference type="Google" id="ProtNLM"/>
    </source>
</evidence>
<gene>
    <name evidence="2" type="ORF">PHAVU_002G204800g</name>
</gene>
<organism evidence="2 3">
    <name type="scientific">Phaseolus vulgaris</name>
    <name type="common">Kidney bean</name>
    <name type="synonym">French bean</name>
    <dbReference type="NCBI Taxonomy" id="3885"/>
    <lineage>
        <taxon>Eukaryota</taxon>
        <taxon>Viridiplantae</taxon>
        <taxon>Streptophyta</taxon>
        <taxon>Embryophyta</taxon>
        <taxon>Tracheophyta</taxon>
        <taxon>Spermatophyta</taxon>
        <taxon>Magnoliopsida</taxon>
        <taxon>eudicotyledons</taxon>
        <taxon>Gunneridae</taxon>
        <taxon>Pentapetalae</taxon>
        <taxon>rosids</taxon>
        <taxon>fabids</taxon>
        <taxon>Fabales</taxon>
        <taxon>Fabaceae</taxon>
        <taxon>Papilionoideae</taxon>
        <taxon>50 kb inversion clade</taxon>
        <taxon>NPAAA clade</taxon>
        <taxon>indigoferoid/millettioid clade</taxon>
        <taxon>Phaseoleae</taxon>
        <taxon>Phaseolus</taxon>
    </lineage>
</organism>
<evidence type="ECO:0000313" key="2">
    <source>
        <dbReference type="EMBL" id="ESW31052.1"/>
    </source>
</evidence>
<sequence>MGNCGSNPKTDEGPMDMPEPMTREIKVEQKENELNIDTNKEETLNDNKEETLNDSDNKSLRNLLDEKVDEAPKIEEVKAEAKAEEPKTEVVKVEEEKPKAEEEAKIEA</sequence>
<feature type="region of interest" description="Disordered" evidence="1">
    <location>
        <begin position="1"/>
        <end position="61"/>
    </location>
</feature>
<dbReference type="OrthoDB" id="1434017at2759"/>
<feature type="compositionally biased region" description="Basic and acidic residues" evidence="1">
    <location>
        <begin position="21"/>
        <end position="61"/>
    </location>
</feature>
<accession>V7CLG1</accession>
<feature type="region of interest" description="Disordered" evidence="1">
    <location>
        <begin position="79"/>
        <end position="108"/>
    </location>
</feature>
<dbReference type="OMA" id="MPEPMTR"/>
<name>V7CLG1_PHAVU</name>
<proteinExistence type="predicted"/>
<evidence type="ECO:0000256" key="1">
    <source>
        <dbReference type="SAM" id="MobiDB-lite"/>
    </source>
</evidence>
<dbReference type="Proteomes" id="UP000000226">
    <property type="component" value="Chromosome 2"/>
</dbReference>
<keyword evidence="3" id="KW-1185">Reference proteome</keyword>
<reference evidence="3" key="1">
    <citation type="journal article" date="2014" name="Nat. Genet.">
        <title>A reference genome for common bean and genome-wide analysis of dual domestications.</title>
        <authorList>
            <person name="Schmutz J."/>
            <person name="McClean P.E."/>
            <person name="Mamidi S."/>
            <person name="Wu G.A."/>
            <person name="Cannon S.B."/>
            <person name="Grimwood J."/>
            <person name="Jenkins J."/>
            <person name="Shu S."/>
            <person name="Song Q."/>
            <person name="Chavarro C."/>
            <person name="Torres-Torres M."/>
            <person name="Geffroy V."/>
            <person name="Moghaddam S.M."/>
            <person name="Gao D."/>
            <person name="Abernathy B."/>
            <person name="Barry K."/>
            <person name="Blair M."/>
            <person name="Brick M.A."/>
            <person name="Chovatia M."/>
            <person name="Gepts P."/>
            <person name="Goodstein D.M."/>
            <person name="Gonzales M."/>
            <person name="Hellsten U."/>
            <person name="Hyten D.L."/>
            <person name="Jia G."/>
            <person name="Kelly J.D."/>
            <person name="Kudrna D."/>
            <person name="Lee R."/>
            <person name="Richard M.M."/>
            <person name="Miklas P.N."/>
            <person name="Osorno J.M."/>
            <person name="Rodrigues J."/>
            <person name="Thareau V."/>
            <person name="Urrea C.A."/>
            <person name="Wang M."/>
            <person name="Yu Y."/>
            <person name="Zhang M."/>
            <person name="Wing R.A."/>
            <person name="Cregan P.B."/>
            <person name="Rokhsar D.S."/>
            <person name="Jackson S.A."/>
        </authorList>
    </citation>
    <scope>NUCLEOTIDE SEQUENCE [LARGE SCALE GENOMIC DNA]</scope>
    <source>
        <strain evidence="3">cv. G19833</strain>
    </source>
</reference>
<dbReference type="PhylomeDB" id="V7CLG1"/>